<feature type="region of interest" description="Disordered" evidence="1">
    <location>
        <begin position="1"/>
        <end position="39"/>
    </location>
</feature>
<evidence type="ECO:0000313" key="3">
    <source>
        <dbReference type="Proteomes" id="UP001221898"/>
    </source>
</evidence>
<evidence type="ECO:0000256" key="1">
    <source>
        <dbReference type="SAM" id="MobiDB-lite"/>
    </source>
</evidence>
<name>A0AAD7R351_9TELE</name>
<dbReference type="AlphaFoldDB" id="A0AAD7R351"/>
<dbReference type="Proteomes" id="UP001221898">
    <property type="component" value="Unassembled WGS sequence"/>
</dbReference>
<dbReference type="EMBL" id="JAINUG010000951">
    <property type="protein sequence ID" value="KAJ8358491.1"/>
    <property type="molecule type" value="Genomic_DNA"/>
</dbReference>
<evidence type="ECO:0000313" key="2">
    <source>
        <dbReference type="EMBL" id="KAJ8358491.1"/>
    </source>
</evidence>
<proteinExistence type="predicted"/>
<reference evidence="2" key="1">
    <citation type="journal article" date="2023" name="Science">
        <title>Genome structures resolve the early diversification of teleost fishes.</title>
        <authorList>
            <person name="Parey E."/>
            <person name="Louis A."/>
            <person name="Montfort J."/>
            <person name="Bouchez O."/>
            <person name="Roques C."/>
            <person name="Iampietro C."/>
            <person name="Lluch J."/>
            <person name="Castinel A."/>
            <person name="Donnadieu C."/>
            <person name="Desvignes T."/>
            <person name="Floi Bucao C."/>
            <person name="Jouanno E."/>
            <person name="Wen M."/>
            <person name="Mejri S."/>
            <person name="Dirks R."/>
            <person name="Jansen H."/>
            <person name="Henkel C."/>
            <person name="Chen W.J."/>
            <person name="Zahm M."/>
            <person name="Cabau C."/>
            <person name="Klopp C."/>
            <person name="Thompson A.W."/>
            <person name="Robinson-Rechavi M."/>
            <person name="Braasch I."/>
            <person name="Lecointre G."/>
            <person name="Bobe J."/>
            <person name="Postlethwait J.H."/>
            <person name="Berthelot C."/>
            <person name="Roest Crollius H."/>
            <person name="Guiguen Y."/>
        </authorList>
    </citation>
    <scope>NUCLEOTIDE SEQUENCE</scope>
    <source>
        <strain evidence="2">NC1722</strain>
    </source>
</reference>
<feature type="compositionally biased region" description="Basic and acidic residues" evidence="1">
    <location>
        <begin position="1"/>
        <end position="15"/>
    </location>
</feature>
<organism evidence="2 3">
    <name type="scientific">Aldrovandia affinis</name>
    <dbReference type="NCBI Taxonomy" id="143900"/>
    <lineage>
        <taxon>Eukaryota</taxon>
        <taxon>Metazoa</taxon>
        <taxon>Chordata</taxon>
        <taxon>Craniata</taxon>
        <taxon>Vertebrata</taxon>
        <taxon>Euteleostomi</taxon>
        <taxon>Actinopterygii</taxon>
        <taxon>Neopterygii</taxon>
        <taxon>Teleostei</taxon>
        <taxon>Notacanthiformes</taxon>
        <taxon>Halosauridae</taxon>
        <taxon>Aldrovandia</taxon>
    </lineage>
</organism>
<protein>
    <submittedName>
        <fullName evidence="2">Uncharacterized protein</fullName>
    </submittedName>
</protein>
<comment type="caution">
    <text evidence="2">The sequence shown here is derived from an EMBL/GenBank/DDBJ whole genome shotgun (WGS) entry which is preliminary data.</text>
</comment>
<sequence length="82" mass="9240">MANKDETDTDQKGEGAEEGEKDPDPLETNAPYPGRRRGLVYPPELDKMLEKAFKEDFAIKFTFNSKQDQTCAGERQGTCQLL</sequence>
<accession>A0AAD7R351</accession>
<gene>
    <name evidence="2" type="ORF">AAFF_G00435790</name>
</gene>
<keyword evidence="3" id="KW-1185">Reference proteome</keyword>